<proteinExistence type="predicted"/>
<dbReference type="InterPro" id="IPR003406">
    <property type="entry name" value="Glyco_trans_14"/>
</dbReference>
<evidence type="ECO:0000256" key="2">
    <source>
        <dbReference type="ARBA" id="ARBA00022676"/>
    </source>
</evidence>
<comment type="subcellular location">
    <subcellularLocation>
        <location evidence="1">Membrane</location>
        <topology evidence="1">Single-pass type II membrane protein</topology>
    </subcellularLocation>
</comment>
<evidence type="ECO:0000313" key="10">
    <source>
        <dbReference type="Proteomes" id="UP000614601"/>
    </source>
</evidence>
<dbReference type="GO" id="GO:0016757">
    <property type="term" value="F:glycosyltransferase activity"/>
    <property type="evidence" value="ECO:0007669"/>
    <property type="project" value="UniProtKB-KW"/>
</dbReference>
<gene>
    <name evidence="6" type="ORF">BOKJ2_LOCUS348</name>
    <name evidence="7" type="ORF">BOKJ2_LOCUS352</name>
    <name evidence="8" type="ORF">BOKJ2_LOCUS354</name>
    <name evidence="9" type="ORF">BOKJ2_LOCUS356</name>
</gene>
<dbReference type="EMBL" id="CAJFCW020000001">
    <property type="protein sequence ID" value="CAG9078626.1"/>
    <property type="molecule type" value="Genomic_DNA"/>
</dbReference>
<evidence type="ECO:0000313" key="8">
    <source>
        <dbReference type="EMBL" id="CAD5205670.1"/>
    </source>
</evidence>
<dbReference type="EMBL" id="CAJFDH010000001">
    <property type="protein sequence ID" value="CAD5205672.1"/>
    <property type="molecule type" value="Genomic_DNA"/>
</dbReference>
<dbReference type="PANTHER" id="PTHR46671">
    <property type="entry name" value="PROTEIN CBG11221"/>
    <property type="match status" value="1"/>
</dbReference>
<evidence type="ECO:0000313" key="6">
    <source>
        <dbReference type="EMBL" id="CAD5205664.1"/>
    </source>
</evidence>
<organism evidence="9 10">
    <name type="scientific">Bursaphelenchus okinawaensis</name>
    <dbReference type="NCBI Taxonomy" id="465554"/>
    <lineage>
        <taxon>Eukaryota</taxon>
        <taxon>Metazoa</taxon>
        <taxon>Ecdysozoa</taxon>
        <taxon>Nematoda</taxon>
        <taxon>Chromadorea</taxon>
        <taxon>Rhabditida</taxon>
        <taxon>Tylenchina</taxon>
        <taxon>Tylenchomorpha</taxon>
        <taxon>Aphelenchoidea</taxon>
        <taxon>Aphelenchoididae</taxon>
        <taxon>Bursaphelenchus</taxon>
    </lineage>
</organism>
<dbReference type="AlphaFoldDB" id="A0A811JQL0"/>
<keyword evidence="4" id="KW-0472">Membrane</keyword>
<keyword evidence="5" id="KW-0325">Glycoprotein</keyword>
<evidence type="ECO:0000256" key="4">
    <source>
        <dbReference type="ARBA" id="ARBA00023136"/>
    </source>
</evidence>
<dbReference type="GO" id="GO:0016020">
    <property type="term" value="C:membrane"/>
    <property type="evidence" value="ECO:0007669"/>
    <property type="project" value="UniProtKB-SubCell"/>
</dbReference>
<dbReference type="EMBL" id="CAJFDH010000001">
    <property type="protein sequence ID" value="CAD5205670.1"/>
    <property type="molecule type" value="Genomic_DNA"/>
</dbReference>
<dbReference type="EMBL" id="CAJFCW020000001">
    <property type="protein sequence ID" value="CAG9078609.1"/>
    <property type="molecule type" value="Genomic_DNA"/>
</dbReference>
<comment type="caution">
    <text evidence="9">The sequence shown here is derived from an EMBL/GenBank/DDBJ whole genome shotgun (WGS) entry which is preliminary data.</text>
</comment>
<dbReference type="Proteomes" id="UP000783686">
    <property type="component" value="Unassembled WGS sequence"/>
</dbReference>
<evidence type="ECO:0000256" key="1">
    <source>
        <dbReference type="ARBA" id="ARBA00004606"/>
    </source>
</evidence>
<dbReference type="OrthoDB" id="2019572at2759"/>
<dbReference type="EMBL" id="CAJFCW020000001">
    <property type="protein sequence ID" value="CAG9078632.1"/>
    <property type="molecule type" value="Genomic_DNA"/>
</dbReference>
<evidence type="ECO:0000256" key="5">
    <source>
        <dbReference type="ARBA" id="ARBA00023180"/>
    </source>
</evidence>
<name>A0A811JQL0_9BILA</name>
<reference evidence="9" key="1">
    <citation type="submission" date="2020-09" db="EMBL/GenBank/DDBJ databases">
        <authorList>
            <person name="Kikuchi T."/>
        </authorList>
    </citation>
    <scope>NUCLEOTIDE SEQUENCE</scope>
    <source>
        <strain evidence="9">SH1</strain>
    </source>
</reference>
<dbReference type="PANTHER" id="PTHR46671:SF7">
    <property type="entry name" value="CORE-2_I-BRANCHING ENZYME"/>
    <property type="match status" value="1"/>
</dbReference>
<keyword evidence="3" id="KW-0808">Transferase</keyword>
<dbReference type="Proteomes" id="UP000614601">
    <property type="component" value="Unassembled WGS sequence"/>
</dbReference>
<dbReference type="EMBL" id="CAJFDH010000001">
    <property type="protein sequence ID" value="CAD5205668.1"/>
    <property type="molecule type" value="Genomic_DNA"/>
</dbReference>
<dbReference type="EMBL" id="CAJFCW020000001">
    <property type="protein sequence ID" value="CAG9078620.1"/>
    <property type="molecule type" value="Genomic_DNA"/>
</dbReference>
<dbReference type="Pfam" id="PF02485">
    <property type="entry name" value="Branch"/>
    <property type="match status" value="1"/>
</dbReference>
<dbReference type="EMBL" id="CAJFDH010000001">
    <property type="protein sequence ID" value="CAD5205664.1"/>
    <property type="molecule type" value="Genomic_DNA"/>
</dbReference>
<evidence type="ECO:0000256" key="3">
    <source>
        <dbReference type="ARBA" id="ARBA00022679"/>
    </source>
</evidence>
<evidence type="ECO:0000313" key="9">
    <source>
        <dbReference type="EMBL" id="CAD5205672.1"/>
    </source>
</evidence>
<evidence type="ECO:0000313" key="7">
    <source>
        <dbReference type="EMBL" id="CAD5205668.1"/>
    </source>
</evidence>
<keyword evidence="10" id="KW-1185">Reference proteome</keyword>
<sequence length="329" mass="38172">MFGLLVPRIRVSRFVFAAEHLLLCDRCKSAEGVSRSASRAFGLFAECHRDTSRVSDGFGRAQWDAFYDGMSSYDHETQLENHDIQIKTNSELIRILQLYNGTNDVQAYRQSIKRIQPGVNWSFKAMNLFKNAHRNTRLHNGQPPVMLFAKSLPQVTLSRKAVDFMLTNMNIDRFVDRIEWNAFGVDENFIGSLNSNDAVGLPGGFTLHCLRGQVESNYMTRLSIWMDSGKCKSGMYRHYLCLFGMEDIKANIEDQPHFFANKFMPSVDFGAIDCWHRILYNRTHFNRANRLSMRDYKFVDTVRFNFLKNNYPNFTALNFNCKIDRKMVV</sequence>
<protein>
    <submittedName>
        <fullName evidence="9">Uncharacterized protein</fullName>
    </submittedName>
</protein>
<accession>A0A811JQL0</accession>
<keyword evidence="2" id="KW-0328">Glycosyltransferase</keyword>